<evidence type="ECO:0000313" key="2">
    <source>
        <dbReference type="Proteomes" id="UP000094056"/>
    </source>
</evidence>
<dbReference type="GO" id="GO:0003676">
    <property type="term" value="F:nucleic acid binding"/>
    <property type="evidence" value="ECO:0007669"/>
    <property type="project" value="InterPro"/>
</dbReference>
<proteinExistence type="predicted"/>
<dbReference type="Gene3D" id="3.40.1350.10">
    <property type="match status" value="1"/>
</dbReference>
<organism evidence="1 2">
    <name type="scientific">Candidatus Scalindua rubra</name>
    <dbReference type="NCBI Taxonomy" id="1872076"/>
    <lineage>
        <taxon>Bacteria</taxon>
        <taxon>Pseudomonadati</taxon>
        <taxon>Planctomycetota</taxon>
        <taxon>Candidatus Brocadiia</taxon>
        <taxon>Candidatus Brocadiales</taxon>
        <taxon>Candidatus Scalinduaceae</taxon>
        <taxon>Candidatus Scalindua</taxon>
    </lineage>
</organism>
<gene>
    <name evidence="1" type="ORF">SCARUB_00707</name>
</gene>
<dbReference type="AlphaFoldDB" id="A0A1E3XES2"/>
<evidence type="ECO:0000313" key="1">
    <source>
        <dbReference type="EMBL" id="ODS34137.1"/>
    </source>
</evidence>
<dbReference type="InterPro" id="IPR011856">
    <property type="entry name" value="tRNA_endonuc-like_dom_sf"/>
</dbReference>
<evidence type="ECO:0008006" key="3">
    <source>
        <dbReference type="Google" id="ProtNLM"/>
    </source>
</evidence>
<name>A0A1E3XES2_9BACT</name>
<reference evidence="1 2" key="1">
    <citation type="submission" date="2016-07" db="EMBL/GenBank/DDBJ databases">
        <title>Draft genome of Scalindua rubra, obtained from a brine-seawater interface in the Red Sea, sheds light on salt adaptation in anammox bacteria.</title>
        <authorList>
            <person name="Speth D.R."/>
            <person name="Lagkouvardos I."/>
            <person name="Wang Y."/>
            <person name="Qian P.-Y."/>
            <person name="Dutilh B.E."/>
            <person name="Jetten M.S."/>
        </authorList>
    </citation>
    <scope>NUCLEOTIDE SEQUENCE [LARGE SCALE GENOMIC DNA]</scope>
    <source>
        <strain evidence="1">BSI-1</strain>
    </source>
</reference>
<accession>A0A1E3XES2</accession>
<sequence length="284" mass="33191">MDYVKFRRISMKNHAEFNEKWVQERIADDPSILGLGDLILKDKERIQPRAGRLDLLLQDPDSSRRFEVEIQLGKTDEGHIIRTIEYWDIERKRYPQYDHTAVIVAEDITSRFLNVISLFNGFIPLMAIQLNAIQVSDQVSLVSTTVLDQMTLGLVDEEEEQEKTDRSYWEKRGSKATVGLADDMLEIIKEFNPAFELNYNKFYIGLTHNGQSNNFAIFRPKKSFLRLEVRLKKSDELEEKITETGLDLMDYDSRNGRYRIRLTKNDIKKHNEILKELLVKSSEG</sequence>
<comment type="caution">
    <text evidence="1">The sequence shown here is derived from an EMBL/GenBank/DDBJ whole genome shotgun (WGS) entry which is preliminary data.</text>
</comment>
<protein>
    <recommendedName>
        <fullName evidence="3">DUF5655 domain-containing protein</fullName>
    </recommendedName>
</protein>
<dbReference type="EMBL" id="MAYW01000012">
    <property type="protein sequence ID" value="ODS34137.1"/>
    <property type="molecule type" value="Genomic_DNA"/>
</dbReference>
<dbReference type="Proteomes" id="UP000094056">
    <property type="component" value="Unassembled WGS sequence"/>
</dbReference>
<dbReference type="PATRIC" id="fig|1872076.5.peg.815"/>